<evidence type="ECO:0000313" key="2">
    <source>
        <dbReference type="EMBL" id="CAA9590308.1"/>
    </source>
</evidence>
<feature type="compositionally biased region" description="Basic residues" evidence="1">
    <location>
        <begin position="57"/>
        <end position="66"/>
    </location>
</feature>
<proteinExistence type="predicted"/>
<sequence>GLDLPDLRGIAGNCLRARPQIQRGVHAALAEPCLRRRGDRQLLPAQHGATDPAGGGRLRRLDRHRRGGDGDHRHGLAGGVARCAKTPLAAAAGVRDHRPAVHQRTL</sequence>
<feature type="non-terminal residue" evidence="2">
    <location>
        <position position="1"/>
    </location>
</feature>
<dbReference type="AlphaFoldDB" id="A0A6N3IPG5"/>
<gene>
    <name evidence="2" type="ORF">AVDCRST_MAG18-4977</name>
</gene>
<evidence type="ECO:0000256" key="1">
    <source>
        <dbReference type="SAM" id="MobiDB-lite"/>
    </source>
</evidence>
<feature type="region of interest" description="Disordered" evidence="1">
    <location>
        <begin position="40"/>
        <end position="78"/>
    </location>
</feature>
<protein>
    <submittedName>
        <fullName evidence="2">Small multidrug resistance family (SMR) protein</fullName>
    </submittedName>
</protein>
<dbReference type="EMBL" id="CADCWN010000397">
    <property type="protein sequence ID" value="CAA9590308.1"/>
    <property type="molecule type" value="Genomic_DNA"/>
</dbReference>
<organism evidence="2">
    <name type="scientific">uncultured Thermomicrobiales bacterium</name>
    <dbReference type="NCBI Taxonomy" id="1645740"/>
    <lineage>
        <taxon>Bacteria</taxon>
        <taxon>Pseudomonadati</taxon>
        <taxon>Thermomicrobiota</taxon>
        <taxon>Thermomicrobia</taxon>
        <taxon>Thermomicrobiales</taxon>
        <taxon>environmental samples</taxon>
    </lineage>
</organism>
<feature type="non-terminal residue" evidence="2">
    <location>
        <position position="106"/>
    </location>
</feature>
<reference evidence="2" key="1">
    <citation type="submission" date="2020-02" db="EMBL/GenBank/DDBJ databases">
        <authorList>
            <person name="Meier V. D."/>
        </authorList>
    </citation>
    <scope>NUCLEOTIDE SEQUENCE</scope>
    <source>
        <strain evidence="2">AVDCRST_MAG18</strain>
    </source>
</reference>
<name>A0A6N3IPG5_9BACT</name>
<accession>A0A6N3IPG5</accession>